<gene>
    <name evidence="5" type="primary">chbR</name>
    <name evidence="5" type="ORF">Enr8_18340</name>
</gene>
<reference evidence="5 6" key="1">
    <citation type="submission" date="2019-02" db="EMBL/GenBank/DDBJ databases">
        <title>Deep-cultivation of Planctomycetes and their phenomic and genomic characterization uncovers novel biology.</title>
        <authorList>
            <person name="Wiegand S."/>
            <person name="Jogler M."/>
            <person name="Boedeker C."/>
            <person name="Pinto D."/>
            <person name="Vollmers J."/>
            <person name="Rivas-Marin E."/>
            <person name="Kohn T."/>
            <person name="Peeters S.H."/>
            <person name="Heuer A."/>
            <person name="Rast P."/>
            <person name="Oberbeckmann S."/>
            <person name="Bunk B."/>
            <person name="Jeske O."/>
            <person name="Meyerdierks A."/>
            <person name="Storesund J.E."/>
            <person name="Kallscheuer N."/>
            <person name="Luecker S."/>
            <person name="Lage O.M."/>
            <person name="Pohl T."/>
            <person name="Merkel B.J."/>
            <person name="Hornburger P."/>
            <person name="Mueller R.-W."/>
            <person name="Bruemmer F."/>
            <person name="Labrenz M."/>
            <person name="Spormann A.M."/>
            <person name="Op Den Camp H."/>
            <person name="Overmann J."/>
            <person name="Amann R."/>
            <person name="Jetten M.S.M."/>
            <person name="Mascher T."/>
            <person name="Medema M.H."/>
            <person name="Devos D.P."/>
            <person name="Kaster A.-K."/>
            <person name="Ovreas L."/>
            <person name="Rohde M."/>
            <person name="Galperin M.Y."/>
            <person name="Jogler C."/>
        </authorList>
    </citation>
    <scope>NUCLEOTIDE SEQUENCE [LARGE SCALE GENOMIC DNA]</scope>
    <source>
        <strain evidence="5 6">Enr8</strain>
    </source>
</reference>
<dbReference type="GO" id="GO:0003700">
    <property type="term" value="F:DNA-binding transcription factor activity"/>
    <property type="evidence" value="ECO:0007669"/>
    <property type="project" value="InterPro"/>
</dbReference>
<dbReference type="Pfam" id="PF08448">
    <property type="entry name" value="PAS_4"/>
    <property type="match status" value="1"/>
</dbReference>
<organism evidence="5 6">
    <name type="scientific">Blastopirellula retiformator</name>
    <dbReference type="NCBI Taxonomy" id="2527970"/>
    <lineage>
        <taxon>Bacteria</taxon>
        <taxon>Pseudomonadati</taxon>
        <taxon>Planctomycetota</taxon>
        <taxon>Planctomycetia</taxon>
        <taxon>Pirellulales</taxon>
        <taxon>Pirellulaceae</taxon>
        <taxon>Blastopirellula</taxon>
    </lineage>
</organism>
<evidence type="ECO:0000256" key="3">
    <source>
        <dbReference type="ARBA" id="ARBA00023163"/>
    </source>
</evidence>
<dbReference type="PRINTS" id="PR00032">
    <property type="entry name" value="HTHARAC"/>
</dbReference>
<keyword evidence="2" id="KW-0238">DNA-binding</keyword>
<proteinExistence type="predicted"/>
<keyword evidence="6" id="KW-1185">Reference proteome</keyword>
<dbReference type="GO" id="GO:0043565">
    <property type="term" value="F:sequence-specific DNA binding"/>
    <property type="evidence" value="ECO:0007669"/>
    <property type="project" value="InterPro"/>
</dbReference>
<dbReference type="InterPro" id="IPR018062">
    <property type="entry name" value="HTH_AraC-typ_CS"/>
</dbReference>
<protein>
    <submittedName>
        <fullName evidence="5">HTH-type transcriptional regulator ChbR</fullName>
    </submittedName>
</protein>
<comment type="caution">
    <text evidence="5">The sequence shown here is derived from an EMBL/GenBank/DDBJ whole genome shotgun (WGS) entry which is preliminary data.</text>
</comment>
<evidence type="ECO:0000256" key="2">
    <source>
        <dbReference type="ARBA" id="ARBA00023125"/>
    </source>
</evidence>
<evidence type="ECO:0000259" key="4">
    <source>
        <dbReference type="PROSITE" id="PS01124"/>
    </source>
</evidence>
<dbReference type="Gene3D" id="1.10.10.60">
    <property type="entry name" value="Homeodomain-like"/>
    <property type="match status" value="1"/>
</dbReference>
<dbReference type="Gene3D" id="3.30.450.20">
    <property type="entry name" value="PAS domain"/>
    <property type="match status" value="1"/>
</dbReference>
<dbReference type="AlphaFoldDB" id="A0A5C5V7D1"/>
<dbReference type="PROSITE" id="PS01124">
    <property type="entry name" value="HTH_ARAC_FAMILY_2"/>
    <property type="match status" value="1"/>
</dbReference>
<dbReference type="InterPro" id="IPR018060">
    <property type="entry name" value="HTH_AraC"/>
</dbReference>
<accession>A0A5C5V7D1</accession>
<dbReference type="Pfam" id="PF12833">
    <property type="entry name" value="HTH_18"/>
    <property type="match status" value="1"/>
</dbReference>
<dbReference type="SMART" id="SM00342">
    <property type="entry name" value="HTH_ARAC"/>
    <property type="match status" value="1"/>
</dbReference>
<dbReference type="PANTHER" id="PTHR43280">
    <property type="entry name" value="ARAC-FAMILY TRANSCRIPTIONAL REGULATOR"/>
    <property type="match status" value="1"/>
</dbReference>
<dbReference type="NCBIfam" id="TIGR00229">
    <property type="entry name" value="sensory_box"/>
    <property type="match status" value="1"/>
</dbReference>
<dbReference type="CDD" id="cd00130">
    <property type="entry name" value="PAS"/>
    <property type="match status" value="1"/>
</dbReference>
<keyword evidence="1" id="KW-0805">Transcription regulation</keyword>
<dbReference type="RefSeq" id="WP_246120014.1">
    <property type="nucleotide sequence ID" value="NZ_SJPF01000002.1"/>
</dbReference>
<dbReference type="PROSITE" id="PS00041">
    <property type="entry name" value="HTH_ARAC_FAMILY_1"/>
    <property type="match status" value="1"/>
</dbReference>
<dbReference type="SUPFAM" id="SSF55785">
    <property type="entry name" value="PYP-like sensor domain (PAS domain)"/>
    <property type="match status" value="1"/>
</dbReference>
<evidence type="ECO:0000256" key="1">
    <source>
        <dbReference type="ARBA" id="ARBA00023015"/>
    </source>
</evidence>
<dbReference type="SUPFAM" id="SSF46689">
    <property type="entry name" value="Homeodomain-like"/>
    <property type="match status" value="1"/>
</dbReference>
<dbReference type="InterPro" id="IPR000014">
    <property type="entry name" value="PAS"/>
</dbReference>
<feature type="domain" description="HTH araC/xylS-type" evidence="4">
    <location>
        <begin position="150"/>
        <end position="248"/>
    </location>
</feature>
<dbReference type="InterPro" id="IPR009057">
    <property type="entry name" value="Homeodomain-like_sf"/>
</dbReference>
<evidence type="ECO:0000313" key="5">
    <source>
        <dbReference type="EMBL" id="TWT34426.1"/>
    </source>
</evidence>
<evidence type="ECO:0000313" key="6">
    <source>
        <dbReference type="Proteomes" id="UP000318878"/>
    </source>
</evidence>
<dbReference type="InterPro" id="IPR020449">
    <property type="entry name" value="Tscrpt_reg_AraC-type_HTH"/>
</dbReference>
<keyword evidence="3" id="KW-0804">Transcription</keyword>
<dbReference type="PANTHER" id="PTHR43280:SF28">
    <property type="entry name" value="HTH-TYPE TRANSCRIPTIONAL ACTIVATOR RHAS"/>
    <property type="match status" value="1"/>
</dbReference>
<dbReference type="InterPro" id="IPR035965">
    <property type="entry name" value="PAS-like_dom_sf"/>
</dbReference>
<dbReference type="InterPro" id="IPR013656">
    <property type="entry name" value="PAS_4"/>
</dbReference>
<name>A0A5C5V7D1_9BACT</name>
<sequence length="250" mass="27913">MNTRTGMPNSTAGGENMSVDIELLSQLFDQANDTAFFVKDAQGRYLAVNDSLVTRHGWKKKGDVLGKRSSEICAGDFGAVPSRQDDLVLRTGRPLIDQLEMQWHRPQHATWCLTTKLPIRDSQGQIIGLIGFSRDMRTLVEPAEIPVEFAQAIDEFEQTLSAEVNPAWFAKRSKLSPGRLSRLTKRIFDLTPGQMITKIRIAAATKLLQSTDMSVADIAHRCGFYDHSAFTRTFRNATGTTPSRFRQALP</sequence>
<dbReference type="EMBL" id="SJPF01000002">
    <property type="protein sequence ID" value="TWT34426.1"/>
    <property type="molecule type" value="Genomic_DNA"/>
</dbReference>
<dbReference type="Proteomes" id="UP000318878">
    <property type="component" value="Unassembled WGS sequence"/>
</dbReference>